<dbReference type="OrthoDB" id="9812221at2"/>
<dbReference type="PANTHER" id="PTHR42718:SF9">
    <property type="entry name" value="MAJOR FACILITATOR SUPERFAMILY MULTIDRUG TRANSPORTER MFSC"/>
    <property type="match status" value="1"/>
</dbReference>
<evidence type="ECO:0000256" key="1">
    <source>
        <dbReference type="ARBA" id="ARBA00004651"/>
    </source>
</evidence>
<dbReference type="CDD" id="cd17503">
    <property type="entry name" value="MFS_LmrB_MDR_like"/>
    <property type="match status" value="1"/>
</dbReference>
<comment type="subcellular location">
    <subcellularLocation>
        <location evidence="1">Cell membrane</location>
        <topology evidence="1">Multi-pass membrane protein</topology>
    </subcellularLocation>
</comment>
<dbReference type="Proteomes" id="UP000282837">
    <property type="component" value="Unassembled WGS sequence"/>
</dbReference>
<organism evidence="10 11">
    <name type="scientific">Novosphingobium umbonatum</name>
    <dbReference type="NCBI Taxonomy" id="1908524"/>
    <lineage>
        <taxon>Bacteria</taxon>
        <taxon>Pseudomonadati</taxon>
        <taxon>Pseudomonadota</taxon>
        <taxon>Alphaproteobacteria</taxon>
        <taxon>Sphingomonadales</taxon>
        <taxon>Sphingomonadaceae</taxon>
        <taxon>Novosphingobium</taxon>
    </lineage>
</organism>
<dbReference type="Pfam" id="PF07690">
    <property type="entry name" value="MFS_1"/>
    <property type="match status" value="1"/>
</dbReference>
<keyword evidence="7 8" id="KW-0472">Membrane</keyword>
<feature type="transmembrane region" description="Helical" evidence="8">
    <location>
        <begin position="38"/>
        <end position="59"/>
    </location>
</feature>
<feature type="transmembrane region" description="Helical" evidence="8">
    <location>
        <begin position="387"/>
        <end position="407"/>
    </location>
</feature>
<dbReference type="AlphaFoldDB" id="A0A3S2VGW5"/>
<dbReference type="Gene3D" id="1.20.1720.10">
    <property type="entry name" value="Multidrug resistance protein D"/>
    <property type="match status" value="1"/>
</dbReference>
<feature type="transmembrane region" description="Helical" evidence="8">
    <location>
        <begin position="186"/>
        <end position="208"/>
    </location>
</feature>
<evidence type="ECO:0000313" key="10">
    <source>
        <dbReference type="EMBL" id="RVU07988.1"/>
    </source>
</evidence>
<sequence length="493" mass="52865">MAVAAGSLGAMMALLDISITNSALPVIQGSIGASGTEGTWVATSYLVAEIVIIPLSAWLERMLGLRTFLLLAASLFVAFSMVCGTATSLSTMIIGRVGQGFTGGALIPTAMTIIATRLPPAQQPIGNAMFGVTAILGPVLGPLIGGWLTENLSWHYAFFINLPIGLSLITMLTIGLPHRELHLEEFLNADWLGIIGLALSLGGLTIVLEEGQREQWFESATIIRLTLMALVGLALLLAGQIYAKRPVIKLRLLLDRQFGAVVIMGVMLGMMLYGTAYVIPQFLAAIAHYNALQAGQVVVLSGIPSLLMMPFTPLMMRKMEIRFAVMLGLVIMLVSCWLDTGLSANATGEEFAASQLLRGVGTVFSFMFLNQAAIASVPMHEAGDAAGLFNAARNLGGSLALAGIAVVQDQRLWMHSRRMEESLRANSEVVQNYMHGMGSPTIALQNLVGTIQRDALVMTYNDIFWMLGVGIILISPLVLFLRPLPNRQAMAMH</sequence>
<dbReference type="RefSeq" id="WP_127705871.1">
    <property type="nucleotide sequence ID" value="NZ_SACO01000001.1"/>
</dbReference>
<feature type="transmembrane region" description="Helical" evidence="8">
    <location>
        <begin position="323"/>
        <end position="344"/>
    </location>
</feature>
<dbReference type="InterPro" id="IPR020846">
    <property type="entry name" value="MFS_dom"/>
</dbReference>
<dbReference type="PANTHER" id="PTHR42718">
    <property type="entry name" value="MAJOR FACILITATOR SUPERFAMILY MULTIDRUG TRANSPORTER MFSC"/>
    <property type="match status" value="1"/>
</dbReference>
<feature type="transmembrane region" description="Helical" evidence="8">
    <location>
        <begin position="220"/>
        <end position="238"/>
    </location>
</feature>
<evidence type="ECO:0000256" key="6">
    <source>
        <dbReference type="ARBA" id="ARBA00022989"/>
    </source>
</evidence>
<feature type="transmembrane region" description="Helical" evidence="8">
    <location>
        <begin position="128"/>
        <end position="148"/>
    </location>
</feature>
<comment type="similarity">
    <text evidence="2">Belongs to the major facilitator superfamily. EmrB family.</text>
</comment>
<feature type="transmembrane region" description="Helical" evidence="8">
    <location>
        <begin position="93"/>
        <end position="116"/>
    </location>
</feature>
<evidence type="ECO:0000256" key="4">
    <source>
        <dbReference type="ARBA" id="ARBA00022475"/>
    </source>
</evidence>
<dbReference type="InterPro" id="IPR036259">
    <property type="entry name" value="MFS_trans_sf"/>
</dbReference>
<name>A0A3S2VGW5_9SPHN</name>
<evidence type="ECO:0000256" key="5">
    <source>
        <dbReference type="ARBA" id="ARBA00022692"/>
    </source>
</evidence>
<feature type="transmembrane region" description="Helical" evidence="8">
    <location>
        <begin position="68"/>
        <end position="87"/>
    </location>
</feature>
<evidence type="ECO:0000313" key="11">
    <source>
        <dbReference type="Proteomes" id="UP000282837"/>
    </source>
</evidence>
<keyword evidence="6 8" id="KW-1133">Transmembrane helix</keyword>
<comment type="caution">
    <text evidence="10">The sequence shown here is derived from an EMBL/GenBank/DDBJ whole genome shotgun (WGS) entry which is preliminary data.</text>
</comment>
<dbReference type="SUPFAM" id="SSF103473">
    <property type="entry name" value="MFS general substrate transporter"/>
    <property type="match status" value="1"/>
</dbReference>
<evidence type="ECO:0000259" key="9">
    <source>
        <dbReference type="PROSITE" id="PS50850"/>
    </source>
</evidence>
<evidence type="ECO:0000256" key="8">
    <source>
        <dbReference type="SAM" id="Phobius"/>
    </source>
</evidence>
<keyword evidence="5 8" id="KW-0812">Transmembrane</keyword>
<dbReference type="EMBL" id="SACO01000001">
    <property type="protein sequence ID" value="RVU07988.1"/>
    <property type="molecule type" value="Genomic_DNA"/>
</dbReference>
<evidence type="ECO:0000256" key="3">
    <source>
        <dbReference type="ARBA" id="ARBA00022448"/>
    </source>
</evidence>
<dbReference type="InterPro" id="IPR004638">
    <property type="entry name" value="EmrB-like"/>
</dbReference>
<feature type="transmembrane region" description="Helical" evidence="8">
    <location>
        <begin position="258"/>
        <end position="279"/>
    </location>
</feature>
<protein>
    <submittedName>
        <fullName evidence="10">DHA2 family efflux MFS transporter permease subunit</fullName>
    </submittedName>
</protein>
<proteinExistence type="inferred from homology"/>
<gene>
    <name evidence="10" type="ORF">EOE18_02255</name>
</gene>
<feature type="transmembrane region" description="Helical" evidence="8">
    <location>
        <begin position="291"/>
        <end position="311"/>
    </location>
</feature>
<dbReference type="GO" id="GO:0005886">
    <property type="term" value="C:plasma membrane"/>
    <property type="evidence" value="ECO:0007669"/>
    <property type="project" value="UniProtKB-SubCell"/>
</dbReference>
<dbReference type="Gene3D" id="1.20.1250.20">
    <property type="entry name" value="MFS general substrate transporter like domains"/>
    <property type="match status" value="1"/>
</dbReference>
<feature type="transmembrane region" description="Helical" evidence="8">
    <location>
        <begin position="154"/>
        <end position="174"/>
    </location>
</feature>
<feature type="transmembrane region" description="Helical" evidence="8">
    <location>
        <begin position="463"/>
        <end position="484"/>
    </location>
</feature>
<keyword evidence="4" id="KW-1003">Cell membrane</keyword>
<evidence type="ECO:0000256" key="2">
    <source>
        <dbReference type="ARBA" id="ARBA00008537"/>
    </source>
</evidence>
<accession>A0A3S2VGW5</accession>
<feature type="transmembrane region" description="Helical" evidence="8">
    <location>
        <begin position="356"/>
        <end position="375"/>
    </location>
</feature>
<dbReference type="PROSITE" id="PS50850">
    <property type="entry name" value="MFS"/>
    <property type="match status" value="1"/>
</dbReference>
<evidence type="ECO:0000256" key="7">
    <source>
        <dbReference type="ARBA" id="ARBA00023136"/>
    </source>
</evidence>
<dbReference type="NCBIfam" id="TIGR00711">
    <property type="entry name" value="efflux_EmrB"/>
    <property type="match status" value="1"/>
</dbReference>
<keyword evidence="3" id="KW-0813">Transport</keyword>
<feature type="domain" description="Major facilitator superfamily (MFS) profile" evidence="9">
    <location>
        <begin position="2"/>
        <end position="486"/>
    </location>
</feature>
<dbReference type="GO" id="GO:0022857">
    <property type="term" value="F:transmembrane transporter activity"/>
    <property type="evidence" value="ECO:0007669"/>
    <property type="project" value="InterPro"/>
</dbReference>
<reference evidence="10 11" key="1">
    <citation type="submission" date="2019-01" db="EMBL/GenBank/DDBJ databases">
        <authorList>
            <person name="Chen W.-M."/>
        </authorList>
    </citation>
    <scope>NUCLEOTIDE SEQUENCE [LARGE SCALE GENOMIC DNA]</scope>
    <source>
        <strain evidence="10 11">FSY-9</strain>
    </source>
</reference>
<dbReference type="InterPro" id="IPR011701">
    <property type="entry name" value="MFS"/>
</dbReference>
<keyword evidence="11" id="KW-1185">Reference proteome</keyword>